<evidence type="ECO:0000313" key="5">
    <source>
        <dbReference type="Proteomes" id="UP000562352"/>
    </source>
</evidence>
<dbReference type="Proteomes" id="UP000562352">
    <property type="component" value="Unassembled WGS sequence"/>
</dbReference>
<keyword evidence="5" id="KW-1185">Reference proteome</keyword>
<dbReference type="InterPro" id="IPR009003">
    <property type="entry name" value="Peptidase_S1_PA"/>
</dbReference>
<feature type="region of interest" description="Disordered" evidence="2">
    <location>
        <begin position="76"/>
        <end position="96"/>
    </location>
</feature>
<feature type="signal peptide" evidence="3">
    <location>
        <begin position="1"/>
        <end position="28"/>
    </location>
</feature>
<evidence type="ECO:0000256" key="1">
    <source>
        <dbReference type="ARBA" id="ARBA00022729"/>
    </source>
</evidence>
<dbReference type="EMBL" id="JACHJJ010000022">
    <property type="protein sequence ID" value="MBB5966289.1"/>
    <property type="molecule type" value="Genomic_DNA"/>
</dbReference>
<dbReference type="Gene3D" id="2.40.10.10">
    <property type="entry name" value="Trypsin-like serine proteases"/>
    <property type="match status" value="2"/>
</dbReference>
<accession>A0A841D9X8</accession>
<evidence type="ECO:0000256" key="3">
    <source>
        <dbReference type="SAM" id="SignalP"/>
    </source>
</evidence>
<dbReference type="RefSeq" id="WP_184946281.1">
    <property type="nucleotide sequence ID" value="NZ_BAAAWZ010000001.1"/>
</dbReference>
<comment type="caution">
    <text evidence="4">The sequence shown here is derived from an EMBL/GenBank/DDBJ whole genome shotgun (WGS) entry which is preliminary data.</text>
</comment>
<evidence type="ECO:0000313" key="4">
    <source>
        <dbReference type="EMBL" id="MBB5966289.1"/>
    </source>
</evidence>
<proteinExistence type="predicted"/>
<gene>
    <name evidence="4" type="ORF">FHS22_005580</name>
</gene>
<keyword evidence="1 3" id="KW-0732">Signal</keyword>
<dbReference type="SUPFAM" id="SSF50494">
    <property type="entry name" value="Trypsin-like serine proteases"/>
    <property type="match status" value="1"/>
</dbReference>
<protein>
    <submittedName>
        <fullName evidence="4">Uncharacterized protein</fullName>
    </submittedName>
</protein>
<reference evidence="4 5" key="1">
    <citation type="submission" date="2020-08" db="EMBL/GenBank/DDBJ databases">
        <title>Genomic Encyclopedia of Type Strains, Phase III (KMG-III): the genomes of soil and plant-associated and newly described type strains.</title>
        <authorList>
            <person name="Whitman W."/>
        </authorList>
    </citation>
    <scope>NUCLEOTIDE SEQUENCE [LARGE SCALE GENOMIC DNA]</scope>
    <source>
        <strain evidence="4 5">CECT 3303</strain>
    </source>
</reference>
<feature type="compositionally biased region" description="Low complexity" evidence="2">
    <location>
        <begin position="85"/>
        <end position="96"/>
    </location>
</feature>
<evidence type="ECO:0000256" key="2">
    <source>
        <dbReference type="SAM" id="MobiDB-lite"/>
    </source>
</evidence>
<dbReference type="InterPro" id="IPR050966">
    <property type="entry name" value="Glutamyl_endopeptidase"/>
</dbReference>
<organism evidence="4 5">
    <name type="scientific">Planomonospora venezuelensis</name>
    <dbReference type="NCBI Taxonomy" id="1999"/>
    <lineage>
        <taxon>Bacteria</taxon>
        <taxon>Bacillati</taxon>
        <taxon>Actinomycetota</taxon>
        <taxon>Actinomycetes</taxon>
        <taxon>Streptosporangiales</taxon>
        <taxon>Streptosporangiaceae</taxon>
        <taxon>Planomonospora</taxon>
    </lineage>
</organism>
<dbReference type="PANTHER" id="PTHR15462">
    <property type="entry name" value="SERINE PROTEASE"/>
    <property type="match status" value="1"/>
</dbReference>
<dbReference type="InterPro" id="IPR043504">
    <property type="entry name" value="Peptidase_S1_PA_chymotrypsin"/>
</dbReference>
<feature type="chain" id="PRO_5032987454" evidence="3">
    <location>
        <begin position="29"/>
        <end position="544"/>
    </location>
</feature>
<dbReference type="AlphaFoldDB" id="A0A841D9X8"/>
<sequence length="544" mass="59361">MKRILIPAGGAVLATGLLAAGLAGTAQADPTSATDPMAANNAAAVSVAQFWSASNNAALKKATEYQWDAKELPKLNSKGAPSADGKPGIAPPIGGEAPSTAKVKNINLPKSIGKVFFVDGKGEYQWCSATSIQSKYRNLVATAGHCVYDADNNGHVMDKWVFVPGYYQGKTPWGIYVGKQAWTHYDFDVYEDFDKDYAFVTVYNGVHYNGDKTVTADEYAKFVGPKYLDVKEISAEEGAAGLAKYGPQGPYSFETTVAKNVETVNPPQFSFTWNEVQKYLDADGHNGVKLSRFEVTSYEYGKAPEHSSKWNNGERFPAQWWSDGQWASISKETYDKLVAEKAAGKFLGDLKTVKDKNGVDIEWYSVQYFIKKWIKSSETSTTKWYLKTYHIELSKDAGRLGDNVGGQGFAWNQKTGQPVYVFGYAAAAHGDGDKPFTGVTPKWCYGKTTAKTYVSAAKKVEEHVGLKCSMTPGADGAPWLIKYSSAKRVGYVNGVTSLFGDQDGNGRYDLSTSPYFDGETADIYKKAANVWSGKIVGPNGELYK</sequence>
<name>A0A841D9X8_PLAVE</name>